<dbReference type="RefSeq" id="WP_034390195.1">
    <property type="nucleotide sequence ID" value="NZ_AWTM01000067.1"/>
</dbReference>
<evidence type="ECO:0000313" key="1">
    <source>
        <dbReference type="EMBL" id="KGH12937.1"/>
    </source>
</evidence>
<evidence type="ECO:0000313" key="2">
    <source>
        <dbReference type="Proteomes" id="UP000029549"/>
    </source>
</evidence>
<dbReference type="AlphaFoldDB" id="A0A0E3CGX6"/>
<gene>
    <name evidence="1" type="ORF">P608_09865</name>
</gene>
<sequence>MEQTASHSTSPVFSKEDEQRYQQLAARYIDGKTDAAQETEFQQLRQKKMAARAEREQCIAQLINVITEQEISFAELTQAGFRVPAITDLYSDNEILKAAKALGFTPLVKALEASQPKMSGKKRETNGYIKSIRNPDKTVDWRAGAPKFLKEEGCLDAYSQGKPIDQWLVDPKNEQSKIKFLHKLATKQKHKQEPNKEQLGDITAEAYMTALPR</sequence>
<dbReference type="Proteomes" id="UP000029549">
    <property type="component" value="Unassembled WGS sequence"/>
</dbReference>
<keyword evidence="2" id="KW-1185">Reference proteome</keyword>
<protein>
    <submittedName>
        <fullName evidence="1">Uncharacterized protein</fullName>
    </submittedName>
</protein>
<name>A0A0E3CGX6_9BURK</name>
<organism evidence="1 2">
    <name type="scientific">Comamonas thiooxydans</name>
    <dbReference type="NCBI Taxonomy" id="363952"/>
    <lineage>
        <taxon>Bacteria</taxon>
        <taxon>Pseudomonadati</taxon>
        <taxon>Pseudomonadota</taxon>
        <taxon>Betaproteobacteria</taxon>
        <taxon>Burkholderiales</taxon>
        <taxon>Comamonadaceae</taxon>
        <taxon>Comamonas</taxon>
    </lineage>
</organism>
<proteinExistence type="predicted"/>
<dbReference type="EMBL" id="AWTP01000103">
    <property type="protein sequence ID" value="KGH12937.1"/>
    <property type="molecule type" value="Genomic_DNA"/>
</dbReference>
<accession>A0A0E3CGX6</accession>
<comment type="caution">
    <text evidence="1">The sequence shown here is derived from an EMBL/GenBank/DDBJ whole genome shotgun (WGS) entry which is preliminary data.</text>
</comment>
<reference evidence="1 2" key="1">
    <citation type="submission" date="2013-09" db="EMBL/GenBank/DDBJ databases">
        <title>High correlation between genotypes and phenotypes of environmental bacteria Comamonas testosteroni strains.</title>
        <authorList>
            <person name="Liu L."/>
            <person name="Zhu W."/>
            <person name="Xia X."/>
            <person name="Xu B."/>
            <person name="Luo M."/>
            <person name="Wang G."/>
        </authorList>
    </citation>
    <scope>NUCLEOTIDE SEQUENCE [LARGE SCALE GENOMIC DNA]</scope>
    <source>
        <strain evidence="1 2">DF2</strain>
    </source>
</reference>